<dbReference type="InterPro" id="IPR048279">
    <property type="entry name" value="MdtK-like"/>
</dbReference>
<evidence type="ECO:0000256" key="2">
    <source>
        <dbReference type="ARBA" id="ARBA00022448"/>
    </source>
</evidence>
<feature type="transmembrane region" description="Helical" evidence="7">
    <location>
        <begin position="53"/>
        <end position="77"/>
    </location>
</feature>
<feature type="transmembrane region" description="Helical" evidence="7">
    <location>
        <begin position="285"/>
        <end position="302"/>
    </location>
</feature>
<keyword evidence="9" id="KW-1185">Reference proteome</keyword>
<sequence length="448" mass="48273">MADLDLIRGAIRPTLVRMTLPMMMGIVSLMLFNLADVYFVSQLGTREMASLAFTFPVTFAVISLAIGFGIGTSATLAKLIGGGKTSQAAKLATDNLMMTFLLVVFISVVARFFMVPLFNLLGASEAQMPFILDYMDMWWFGAAFVVSNMVANSSLRAKGDTKTPALVMAVSSAANLILDPLFIFGWGPVPGMGIQGAALASVTAWMGVFVYVVYILFHKYQLLVVQPPQLKRILSHWVQVMKIGIPAAVSNMLTPIAGGVLTALVAQHGAEAVAAFGVGNRLESLSLLACLALSMTLPPFVSQNFGANQIARVEAAYKGAIKFALGWQLIVFVVLFLLQDVIAGAFADSSAVEEPLSLWISVVPLGFGMQAVIFLSASTLNALHQPMQAMRISVIRLFVFFIPLAWIANYFAGLEAMFSSFVVANALTAVIAYFRVSRLLKRKAVVNQ</sequence>
<evidence type="ECO:0000256" key="7">
    <source>
        <dbReference type="SAM" id="Phobius"/>
    </source>
</evidence>
<feature type="transmembrane region" description="Helical" evidence="7">
    <location>
        <begin position="418"/>
        <end position="436"/>
    </location>
</feature>
<keyword evidence="5 7" id="KW-1133">Transmembrane helix</keyword>
<comment type="caution">
    <text evidence="8">The sequence shown here is derived from an EMBL/GenBank/DDBJ whole genome shotgun (WGS) entry which is preliminary data.</text>
</comment>
<evidence type="ECO:0000313" key="9">
    <source>
        <dbReference type="Proteomes" id="UP000282818"/>
    </source>
</evidence>
<feature type="transmembrane region" description="Helical" evidence="7">
    <location>
        <begin position="238"/>
        <end position="265"/>
    </location>
</feature>
<feature type="transmembrane region" description="Helical" evidence="7">
    <location>
        <begin position="167"/>
        <end position="187"/>
    </location>
</feature>
<feature type="transmembrane region" description="Helical" evidence="7">
    <location>
        <begin position="193"/>
        <end position="217"/>
    </location>
</feature>
<dbReference type="PIRSF" id="PIRSF006603">
    <property type="entry name" value="DinF"/>
    <property type="match status" value="1"/>
</dbReference>
<evidence type="ECO:0000256" key="5">
    <source>
        <dbReference type="ARBA" id="ARBA00022989"/>
    </source>
</evidence>
<dbReference type="AlphaFoldDB" id="A0A437QC51"/>
<keyword evidence="2" id="KW-0813">Transport</keyword>
<evidence type="ECO:0000256" key="3">
    <source>
        <dbReference type="ARBA" id="ARBA00022475"/>
    </source>
</evidence>
<reference evidence="8 9" key="1">
    <citation type="submission" date="2019-01" db="EMBL/GenBank/DDBJ databases">
        <authorList>
            <person name="Chen W.-M."/>
        </authorList>
    </citation>
    <scope>NUCLEOTIDE SEQUENCE [LARGE SCALE GENOMIC DNA]</scope>
    <source>
        <strain evidence="8 9">HPM-16</strain>
    </source>
</reference>
<dbReference type="Proteomes" id="UP000282818">
    <property type="component" value="Unassembled WGS sequence"/>
</dbReference>
<name>A0A437QC51_9GAMM</name>
<comment type="subcellular location">
    <subcellularLocation>
        <location evidence="1">Cell inner membrane</location>
        <topology evidence="1">Multi-pass membrane protein</topology>
    </subcellularLocation>
</comment>
<dbReference type="RefSeq" id="WP_127692265.1">
    <property type="nucleotide sequence ID" value="NZ_SACQ01000001.1"/>
</dbReference>
<dbReference type="GO" id="GO:0005886">
    <property type="term" value="C:plasma membrane"/>
    <property type="evidence" value="ECO:0007669"/>
    <property type="project" value="UniProtKB-SubCell"/>
</dbReference>
<dbReference type="NCBIfam" id="TIGR00797">
    <property type="entry name" value="matE"/>
    <property type="match status" value="1"/>
</dbReference>
<evidence type="ECO:0000313" key="8">
    <source>
        <dbReference type="EMBL" id="RVU32096.1"/>
    </source>
</evidence>
<feature type="transmembrane region" description="Helical" evidence="7">
    <location>
        <begin position="138"/>
        <end position="155"/>
    </location>
</feature>
<feature type="transmembrane region" description="Helical" evidence="7">
    <location>
        <begin position="20"/>
        <end position="41"/>
    </location>
</feature>
<gene>
    <name evidence="8" type="ORF">EOE65_00110</name>
</gene>
<evidence type="ECO:0000256" key="6">
    <source>
        <dbReference type="ARBA" id="ARBA00023136"/>
    </source>
</evidence>
<dbReference type="GO" id="GO:0042910">
    <property type="term" value="F:xenobiotic transmembrane transporter activity"/>
    <property type="evidence" value="ECO:0007669"/>
    <property type="project" value="InterPro"/>
</dbReference>
<protein>
    <submittedName>
        <fullName evidence="8">MATE family efflux transporter</fullName>
    </submittedName>
</protein>
<proteinExistence type="predicted"/>
<keyword evidence="4 7" id="KW-0812">Transmembrane</keyword>
<dbReference type="Pfam" id="PF01554">
    <property type="entry name" value="MatE"/>
    <property type="match status" value="2"/>
</dbReference>
<dbReference type="GO" id="GO:0015297">
    <property type="term" value="F:antiporter activity"/>
    <property type="evidence" value="ECO:0007669"/>
    <property type="project" value="InterPro"/>
</dbReference>
<feature type="transmembrane region" description="Helical" evidence="7">
    <location>
        <begin position="394"/>
        <end position="412"/>
    </location>
</feature>
<accession>A0A437QC51</accession>
<feature type="transmembrane region" description="Helical" evidence="7">
    <location>
        <begin position="98"/>
        <end position="118"/>
    </location>
</feature>
<evidence type="ECO:0000256" key="4">
    <source>
        <dbReference type="ARBA" id="ARBA00022692"/>
    </source>
</evidence>
<dbReference type="InterPro" id="IPR052031">
    <property type="entry name" value="Membrane_Transporter-Flippase"/>
</dbReference>
<dbReference type="PANTHER" id="PTHR43549">
    <property type="entry name" value="MULTIDRUG RESISTANCE PROTEIN YPNP-RELATED"/>
    <property type="match status" value="1"/>
</dbReference>
<dbReference type="EMBL" id="SACQ01000001">
    <property type="protein sequence ID" value="RVU32096.1"/>
    <property type="molecule type" value="Genomic_DNA"/>
</dbReference>
<feature type="transmembrane region" description="Helical" evidence="7">
    <location>
        <begin position="358"/>
        <end position="382"/>
    </location>
</feature>
<keyword evidence="6 7" id="KW-0472">Membrane</keyword>
<keyword evidence="3" id="KW-1003">Cell membrane</keyword>
<organism evidence="8 9">
    <name type="scientific">Neptunomonas marina</name>
    <dbReference type="NCBI Taxonomy" id="1815562"/>
    <lineage>
        <taxon>Bacteria</taxon>
        <taxon>Pseudomonadati</taxon>
        <taxon>Pseudomonadota</taxon>
        <taxon>Gammaproteobacteria</taxon>
        <taxon>Oceanospirillales</taxon>
        <taxon>Oceanospirillaceae</taxon>
        <taxon>Neptunomonas</taxon>
    </lineage>
</organism>
<dbReference type="PANTHER" id="PTHR43549:SF3">
    <property type="entry name" value="MULTIDRUG RESISTANCE PROTEIN YPNP-RELATED"/>
    <property type="match status" value="1"/>
</dbReference>
<dbReference type="InterPro" id="IPR002528">
    <property type="entry name" value="MATE_fam"/>
</dbReference>
<evidence type="ECO:0000256" key="1">
    <source>
        <dbReference type="ARBA" id="ARBA00004429"/>
    </source>
</evidence>
<feature type="transmembrane region" description="Helical" evidence="7">
    <location>
        <begin position="323"/>
        <end position="346"/>
    </location>
</feature>